<name>A0A0C2WSN8_SERVB</name>
<sequence>MSTSTIEISRCISPWHLFDNDGSNPCQKLVAVMDPCATQDNISFVLPSLNVTSQESYPAPVPGTTNLGKCQCTEAGYNLYSACTACQVGDHDTRWLSRADWFQGCTSIRSSSQVQSLPPSATGVVFQEWITHIYDPKFSLGAALAVASGTPVHSATSTSQSNPSSTSSSHTAKKIASR</sequence>
<evidence type="ECO:0000256" key="1">
    <source>
        <dbReference type="SAM" id="MobiDB-lite"/>
    </source>
</evidence>
<accession>A0A0C2WSN8</accession>
<evidence type="ECO:0000313" key="3">
    <source>
        <dbReference type="Proteomes" id="UP000054097"/>
    </source>
</evidence>
<dbReference type="OrthoDB" id="2576311at2759"/>
<dbReference type="AlphaFoldDB" id="A0A0C2WSN8"/>
<evidence type="ECO:0000313" key="2">
    <source>
        <dbReference type="EMBL" id="KIM20557.1"/>
    </source>
</evidence>
<protein>
    <submittedName>
        <fullName evidence="2">Uncharacterized protein</fullName>
    </submittedName>
</protein>
<dbReference type="Proteomes" id="UP000054097">
    <property type="component" value="Unassembled WGS sequence"/>
</dbReference>
<keyword evidence="3" id="KW-1185">Reference proteome</keyword>
<gene>
    <name evidence="2" type="ORF">M408DRAFT_30253</name>
</gene>
<dbReference type="HOGENOM" id="CLU_1511485_0_0_1"/>
<feature type="region of interest" description="Disordered" evidence="1">
    <location>
        <begin position="152"/>
        <end position="178"/>
    </location>
</feature>
<reference evidence="2 3" key="1">
    <citation type="submission" date="2014-04" db="EMBL/GenBank/DDBJ databases">
        <authorList>
            <consortium name="DOE Joint Genome Institute"/>
            <person name="Kuo A."/>
            <person name="Zuccaro A."/>
            <person name="Kohler A."/>
            <person name="Nagy L.G."/>
            <person name="Floudas D."/>
            <person name="Copeland A."/>
            <person name="Barry K.W."/>
            <person name="Cichocki N."/>
            <person name="Veneault-Fourrey C."/>
            <person name="LaButti K."/>
            <person name="Lindquist E.A."/>
            <person name="Lipzen A."/>
            <person name="Lundell T."/>
            <person name="Morin E."/>
            <person name="Murat C."/>
            <person name="Sun H."/>
            <person name="Tunlid A."/>
            <person name="Henrissat B."/>
            <person name="Grigoriev I.V."/>
            <person name="Hibbett D.S."/>
            <person name="Martin F."/>
            <person name="Nordberg H.P."/>
            <person name="Cantor M.N."/>
            <person name="Hua S.X."/>
        </authorList>
    </citation>
    <scope>NUCLEOTIDE SEQUENCE [LARGE SCALE GENOMIC DNA]</scope>
    <source>
        <strain evidence="2 3">MAFF 305830</strain>
    </source>
</reference>
<dbReference type="EMBL" id="KN824422">
    <property type="protein sequence ID" value="KIM20557.1"/>
    <property type="molecule type" value="Genomic_DNA"/>
</dbReference>
<feature type="compositionally biased region" description="Low complexity" evidence="1">
    <location>
        <begin position="154"/>
        <end position="170"/>
    </location>
</feature>
<organism evidence="2 3">
    <name type="scientific">Serendipita vermifera MAFF 305830</name>
    <dbReference type="NCBI Taxonomy" id="933852"/>
    <lineage>
        <taxon>Eukaryota</taxon>
        <taxon>Fungi</taxon>
        <taxon>Dikarya</taxon>
        <taxon>Basidiomycota</taxon>
        <taxon>Agaricomycotina</taxon>
        <taxon>Agaricomycetes</taxon>
        <taxon>Sebacinales</taxon>
        <taxon>Serendipitaceae</taxon>
        <taxon>Serendipita</taxon>
    </lineage>
</organism>
<reference evidence="3" key="2">
    <citation type="submission" date="2015-01" db="EMBL/GenBank/DDBJ databases">
        <title>Evolutionary Origins and Diversification of the Mycorrhizal Mutualists.</title>
        <authorList>
            <consortium name="DOE Joint Genome Institute"/>
            <consortium name="Mycorrhizal Genomics Consortium"/>
            <person name="Kohler A."/>
            <person name="Kuo A."/>
            <person name="Nagy L.G."/>
            <person name="Floudas D."/>
            <person name="Copeland A."/>
            <person name="Barry K.W."/>
            <person name="Cichocki N."/>
            <person name="Veneault-Fourrey C."/>
            <person name="LaButti K."/>
            <person name="Lindquist E.A."/>
            <person name="Lipzen A."/>
            <person name="Lundell T."/>
            <person name="Morin E."/>
            <person name="Murat C."/>
            <person name="Riley R."/>
            <person name="Ohm R."/>
            <person name="Sun H."/>
            <person name="Tunlid A."/>
            <person name="Henrissat B."/>
            <person name="Grigoriev I.V."/>
            <person name="Hibbett D.S."/>
            <person name="Martin F."/>
        </authorList>
    </citation>
    <scope>NUCLEOTIDE SEQUENCE [LARGE SCALE GENOMIC DNA]</scope>
    <source>
        <strain evidence="3">MAFF 305830</strain>
    </source>
</reference>
<proteinExistence type="predicted"/>